<protein>
    <submittedName>
        <fullName evidence="1">Uncharacterized protein</fullName>
    </submittedName>
</protein>
<reference evidence="1" key="1">
    <citation type="submission" date="2011-10" db="EMBL/GenBank/DDBJ databases">
        <title>Provirophages and transpovirons: unique mobilome of giant viruses.</title>
        <authorList>
            <person name="Desnues C."/>
            <person name="LaScola B."/>
            <person name="Yutin N."/>
            <person name="Fournous G."/>
            <person name="Koonin E."/>
            <person name="Raoult D."/>
        </authorList>
    </citation>
    <scope>NUCLEOTIDE SEQUENCE</scope>
    <source>
        <strain evidence="1">Mv13-c7</strain>
    </source>
</reference>
<name>H2EB75_9VIRU</name>
<proteinExistence type="predicted"/>
<accession>H2EB75</accession>
<dbReference type="EMBL" id="JN885991">
    <property type="protein sequence ID" value="AEX61648.1"/>
    <property type="molecule type" value="Genomic_DNA"/>
</dbReference>
<organism evidence="1">
    <name type="scientific">Megavirus courdo7</name>
    <dbReference type="NCBI Taxonomy" id="1128135"/>
    <lineage>
        <taxon>Viruses</taxon>
        <taxon>Varidnaviria</taxon>
        <taxon>Bamfordvirae</taxon>
        <taxon>Nucleocytoviricota</taxon>
        <taxon>Megaviricetes</taxon>
        <taxon>Imitervirales</taxon>
        <taxon>Mimiviridae</taxon>
        <taxon>Megamimivirinae</taxon>
        <taxon>Megavirus</taxon>
    </lineage>
</organism>
<sequence length="23" mass="2773">MIQYHVLKNNKNSFKLLINVNKN</sequence>
<evidence type="ECO:0000313" key="1">
    <source>
        <dbReference type="EMBL" id="AEX61648.1"/>
    </source>
</evidence>
<gene>
    <name evidence="1" type="ORF">c7_L585</name>
</gene>